<dbReference type="RefSeq" id="WP_310011429.1">
    <property type="nucleotide sequence ID" value="NZ_JAVDSJ010000005.1"/>
</dbReference>
<organism evidence="1 2">
    <name type="scientific">Herbaspirillum frisingense</name>
    <dbReference type="NCBI Taxonomy" id="92645"/>
    <lineage>
        <taxon>Bacteria</taxon>
        <taxon>Pseudomonadati</taxon>
        <taxon>Pseudomonadota</taxon>
        <taxon>Betaproteobacteria</taxon>
        <taxon>Burkholderiales</taxon>
        <taxon>Oxalobacteraceae</taxon>
        <taxon>Herbaspirillum</taxon>
    </lineage>
</organism>
<sequence>MNELIQIKDGEPVTTSLAIAEGTTNTHEAVIKLVRTYTADLEQFGGVRFEIRPFETAGGMQQREIALLNEQQSALVIAYMRNSEIVRQFKIALIKGFFDMRAQLSAQNSLAELPPEQRALVALMVDNAKIKAQQQEIVAVQESHAESIKRLEVKQSAFEDGAGYFTVIGYGAMHGIKIDHATAIRVGRRAGELSKRQGISVGKVRDVRFGQVNSYHESMLDAAFIEIGGGK</sequence>
<dbReference type="Pfam" id="PF09669">
    <property type="entry name" value="Phage_pRha"/>
    <property type="match status" value="1"/>
</dbReference>
<dbReference type="EMBL" id="JAVDSJ010000005">
    <property type="protein sequence ID" value="MDR6585557.1"/>
    <property type="molecule type" value="Genomic_DNA"/>
</dbReference>
<accession>A0ABU1PJC9</accession>
<dbReference type="InterPro" id="IPR014054">
    <property type="entry name" value="Phage_regulatory_Rha"/>
</dbReference>
<proteinExistence type="predicted"/>
<keyword evidence="2" id="KW-1185">Reference proteome</keyword>
<protein>
    <submittedName>
        <fullName evidence="1">Phage regulator Rha-like protein</fullName>
    </submittedName>
</protein>
<evidence type="ECO:0000313" key="1">
    <source>
        <dbReference type="EMBL" id="MDR6585557.1"/>
    </source>
</evidence>
<evidence type="ECO:0000313" key="2">
    <source>
        <dbReference type="Proteomes" id="UP001260715"/>
    </source>
</evidence>
<comment type="caution">
    <text evidence="1">The sequence shown here is derived from an EMBL/GenBank/DDBJ whole genome shotgun (WGS) entry which is preliminary data.</text>
</comment>
<reference evidence="1 2" key="1">
    <citation type="submission" date="2023-07" db="EMBL/GenBank/DDBJ databases">
        <title>Sorghum-associated microbial communities from plants grown in Nebraska, USA.</title>
        <authorList>
            <person name="Schachtman D."/>
        </authorList>
    </citation>
    <scope>NUCLEOTIDE SEQUENCE [LARGE SCALE GENOMIC DNA]</scope>
    <source>
        <strain evidence="1 2">596</strain>
    </source>
</reference>
<dbReference type="Proteomes" id="UP001260715">
    <property type="component" value="Unassembled WGS sequence"/>
</dbReference>
<gene>
    <name evidence="1" type="ORF">J2W50_003775</name>
</gene>
<name>A0ABU1PJC9_9BURK</name>